<dbReference type="EMBL" id="CP029551">
    <property type="protein sequence ID" value="AWN37667.1"/>
    <property type="molecule type" value="Genomic_DNA"/>
</dbReference>
<keyword evidence="2" id="KW-1185">Reference proteome</keyword>
<dbReference type="AlphaFoldDB" id="A0A2U8VVB3"/>
<evidence type="ECO:0000313" key="2">
    <source>
        <dbReference type="Proteomes" id="UP000246058"/>
    </source>
</evidence>
<dbReference type="Proteomes" id="UP000246058">
    <property type="component" value="Chromosome"/>
</dbReference>
<evidence type="ECO:0000313" key="1">
    <source>
        <dbReference type="EMBL" id="AWN37667.1"/>
    </source>
</evidence>
<protein>
    <submittedName>
        <fullName evidence="1">Uncharacterized protein</fullName>
    </submittedName>
</protein>
<dbReference type="KEGG" id="meti:DK427_19655"/>
<accession>A0A2U8VVB3</accession>
<proteinExistence type="predicted"/>
<sequence length="125" mass="13561">MTRVRRSTVTGLAVRLGEARGVGLVGMEEGLRKLRSGGRARRLNHRLNALDRTTPKAMLERGLGLRQIALVTVRAAYSTTIGNLAFALPDACASTAEIGRRGLAEMDWRARTRGAPRRIPAEGRG</sequence>
<dbReference type="OrthoDB" id="8431291at2"/>
<gene>
    <name evidence="1" type="ORF">DK427_19655</name>
</gene>
<organism evidence="1 2">
    <name type="scientific">Methylobacterium radiodurans</name>
    <dbReference type="NCBI Taxonomy" id="2202828"/>
    <lineage>
        <taxon>Bacteria</taxon>
        <taxon>Pseudomonadati</taxon>
        <taxon>Pseudomonadota</taxon>
        <taxon>Alphaproteobacteria</taxon>
        <taxon>Hyphomicrobiales</taxon>
        <taxon>Methylobacteriaceae</taxon>
        <taxon>Methylobacterium</taxon>
    </lineage>
</organism>
<name>A0A2U8VVB3_9HYPH</name>
<reference evidence="1 2" key="1">
    <citation type="submission" date="2018-05" db="EMBL/GenBank/DDBJ databases">
        <title>Complete Genome Sequence of Methylobacterium sp. 17Sr1-43.</title>
        <authorList>
            <person name="Srinivasan S."/>
        </authorList>
    </citation>
    <scope>NUCLEOTIDE SEQUENCE [LARGE SCALE GENOMIC DNA]</scope>
    <source>
        <strain evidence="1 2">17Sr1-43</strain>
    </source>
</reference>